<dbReference type="GO" id="GO:0032049">
    <property type="term" value="P:cardiolipin biosynthetic process"/>
    <property type="evidence" value="ECO:0007669"/>
    <property type="project" value="UniProtKB-ARBA"/>
</dbReference>
<dbReference type="PANTHER" id="PTHR21248:SF23">
    <property type="entry name" value="CARDIOLIPIN SYNTHASE B"/>
    <property type="match status" value="1"/>
</dbReference>
<dbReference type="Proteomes" id="UP000199058">
    <property type="component" value="Unassembled WGS sequence"/>
</dbReference>
<dbReference type="EMBL" id="FOLH01000003">
    <property type="protein sequence ID" value="SFC16062.1"/>
    <property type="molecule type" value="Genomic_DNA"/>
</dbReference>
<evidence type="ECO:0000313" key="3">
    <source>
        <dbReference type="Proteomes" id="UP000199058"/>
    </source>
</evidence>
<dbReference type="CDD" id="cd09159">
    <property type="entry name" value="PLDc_ybhO_like_2"/>
    <property type="match status" value="1"/>
</dbReference>
<dbReference type="PROSITE" id="PS50035">
    <property type="entry name" value="PLD"/>
    <property type="match status" value="1"/>
</dbReference>
<reference evidence="2 3" key="1">
    <citation type="submission" date="2016-10" db="EMBL/GenBank/DDBJ databases">
        <authorList>
            <person name="de Groot N.N."/>
        </authorList>
    </citation>
    <scope>NUCLEOTIDE SEQUENCE [LARGE SCALE GENOMIC DNA]</scope>
    <source>
        <strain evidence="2 3">DSM 18438</strain>
    </source>
</reference>
<proteinExistence type="predicted"/>
<dbReference type="SUPFAM" id="SSF56024">
    <property type="entry name" value="Phospholipase D/nuclease"/>
    <property type="match status" value="2"/>
</dbReference>
<dbReference type="GO" id="GO:0016020">
    <property type="term" value="C:membrane"/>
    <property type="evidence" value="ECO:0007669"/>
    <property type="project" value="TreeGrafter"/>
</dbReference>
<evidence type="ECO:0000259" key="1">
    <source>
        <dbReference type="PROSITE" id="PS50035"/>
    </source>
</evidence>
<dbReference type="Gene3D" id="3.30.870.10">
    <property type="entry name" value="Endonuclease Chain A"/>
    <property type="match status" value="2"/>
</dbReference>
<dbReference type="CDD" id="cd09110">
    <property type="entry name" value="PLDc_CLS_1"/>
    <property type="match status" value="1"/>
</dbReference>
<dbReference type="PANTHER" id="PTHR21248">
    <property type="entry name" value="CARDIOLIPIN SYNTHASE"/>
    <property type="match status" value="1"/>
</dbReference>
<dbReference type="InterPro" id="IPR025202">
    <property type="entry name" value="PLD-like_dom"/>
</dbReference>
<dbReference type="GO" id="GO:0008808">
    <property type="term" value="F:cardiolipin synthase activity"/>
    <property type="evidence" value="ECO:0007669"/>
    <property type="project" value="TreeGrafter"/>
</dbReference>
<keyword evidence="3" id="KW-1185">Reference proteome</keyword>
<sequence>MAKHFSWRAGNQLQLLVQGQEFFPAMLTEIDQATEYILLEVYLVESGQQTQLWIQHLVAASLRGVRVALLLDSFGAAQLNDDERLQLLAAGVRINWFNPLHWRKVSRNLMRDHRKLLLVDGRIAFTGGFGLTDDFAGSEAAWQEVVVRIEGPCVADWQTLFWRTWHQARGRKLELLACSPPALYRQGGEGRLVYGQGLYLHAIKLSLLRNIQQAKQQIWLATPYFAPSRRLRRALMAAARRGVEVHLLLPGPETDHPPVRYAGQRFYQKLLAAGVQIYEYQPSFLHAKVSLCDDWASVGSCNFDHWGLHWNLEANQEVLDAAFAEQVESWFQECRAQSLWLDAELWKRRSRRQKIREYFWGLLDEVIQRFKSPS</sequence>
<organism evidence="2 3">
    <name type="scientific">Marinospirillum celere</name>
    <dbReference type="NCBI Taxonomy" id="1122252"/>
    <lineage>
        <taxon>Bacteria</taxon>
        <taxon>Pseudomonadati</taxon>
        <taxon>Pseudomonadota</taxon>
        <taxon>Gammaproteobacteria</taxon>
        <taxon>Oceanospirillales</taxon>
        <taxon>Oceanospirillaceae</taxon>
        <taxon>Marinospirillum</taxon>
    </lineage>
</organism>
<gene>
    <name evidence="2" type="ORF">SAMN05660443_1674</name>
</gene>
<accession>A0A1I1GXR1</accession>
<dbReference type="InterPro" id="IPR001736">
    <property type="entry name" value="PLipase_D/transphosphatidylase"/>
</dbReference>
<dbReference type="RefSeq" id="WP_091961905.1">
    <property type="nucleotide sequence ID" value="NZ_FOLH01000003.1"/>
</dbReference>
<evidence type="ECO:0000313" key="2">
    <source>
        <dbReference type="EMBL" id="SFC16062.1"/>
    </source>
</evidence>
<dbReference type="Pfam" id="PF13091">
    <property type="entry name" value="PLDc_2"/>
    <property type="match status" value="2"/>
</dbReference>
<feature type="domain" description="PLD phosphodiesterase" evidence="1">
    <location>
        <begin position="108"/>
        <end position="135"/>
    </location>
</feature>
<name>A0A1I1GXR1_9GAMM</name>
<dbReference type="STRING" id="1122252.SAMN05660443_1674"/>
<protein>
    <submittedName>
        <fullName evidence="2">Phosphatidylserine/phosphatidylglycerophosphate/cardiolipin synthase</fullName>
    </submittedName>
</protein>
<dbReference type="OrthoDB" id="9762009at2"/>
<dbReference type="AlphaFoldDB" id="A0A1I1GXR1"/>